<dbReference type="InterPro" id="IPR000210">
    <property type="entry name" value="BTB/POZ_dom"/>
</dbReference>
<evidence type="ECO:0000313" key="10">
    <source>
        <dbReference type="EMBL" id="CAL1261337.1"/>
    </source>
</evidence>
<dbReference type="GO" id="GO:0048813">
    <property type="term" value="P:dendrite morphogenesis"/>
    <property type="evidence" value="ECO:0007669"/>
    <property type="project" value="UniProtKB-ARBA"/>
</dbReference>
<evidence type="ECO:0000313" key="11">
    <source>
        <dbReference type="Proteomes" id="UP001497382"/>
    </source>
</evidence>
<dbReference type="SMART" id="SM00225">
    <property type="entry name" value="BTB"/>
    <property type="match status" value="1"/>
</dbReference>
<comment type="caution">
    <text evidence="10">The sequence shown here is derived from an EMBL/GenBank/DDBJ whole genome shotgun (WGS) entry which is preliminary data.</text>
</comment>
<dbReference type="GO" id="GO:0007464">
    <property type="term" value="P:R3/R4 cell fate commitment"/>
    <property type="evidence" value="ECO:0007669"/>
    <property type="project" value="UniProtKB-ARBA"/>
</dbReference>
<feature type="compositionally biased region" description="Low complexity" evidence="7">
    <location>
        <begin position="682"/>
        <end position="694"/>
    </location>
</feature>
<dbReference type="PROSITE" id="PS00028">
    <property type="entry name" value="ZINC_FINGER_C2H2_1"/>
    <property type="match status" value="4"/>
</dbReference>
<dbReference type="PROSITE" id="PS50157">
    <property type="entry name" value="ZINC_FINGER_C2H2_2"/>
    <property type="match status" value="1"/>
</dbReference>
<keyword evidence="2" id="KW-0221">Differentiation</keyword>
<dbReference type="InterPro" id="IPR051095">
    <property type="entry name" value="Dros_DevTransReg"/>
</dbReference>
<dbReference type="InterPro" id="IPR013087">
    <property type="entry name" value="Znf_C2H2_type"/>
</dbReference>
<dbReference type="InterPro" id="IPR036236">
    <property type="entry name" value="Znf_C2H2_sf"/>
</dbReference>
<dbReference type="SMART" id="SM00355">
    <property type="entry name" value="ZnF_C2H2"/>
    <property type="match status" value="5"/>
</dbReference>
<evidence type="ECO:0000259" key="8">
    <source>
        <dbReference type="PROSITE" id="PS50097"/>
    </source>
</evidence>
<dbReference type="GO" id="GO:0008406">
    <property type="term" value="P:gonad development"/>
    <property type="evidence" value="ECO:0007669"/>
    <property type="project" value="UniProtKB-ARBA"/>
</dbReference>
<organism evidence="10 11">
    <name type="scientific">Larinioides sclopetarius</name>
    <dbReference type="NCBI Taxonomy" id="280406"/>
    <lineage>
        <taxon>Eukaryota</taxon>
        <taxon>Metazoa</taxon>
        <taxon>Ecdysozoa</taxon>
        <taxon>Arthropoda</taxon>
        <taxon>Chelicerata</taxon>
        <taxon>Arachnida</taxon>
        <taxon>Araneae</taxon>
        <taxon>Araneomorphae</taxon>
        <taxon>Entelegynae</taxon>
        <taxon>Araneoidea</taxon>
        <taxon>Araneidae</taxon>
        <taxon>Larinioides</taxon>
    </lineage>
</organism>
<keyword evidence="1" id="KW-0217">Developmental protein</keyword>
<keyword evidence="6" id="KW-0479">Metal-binding</keyword>
<dbReference type="GO" id="GO:0007526">
    <property type="term" value="P:larval somatic muscle development"/>
    <property type="evidence" value="ECO:0007669"/>
    <property type="project" value="UniProtKB-ARBA"/>
</dbReference>
<dbReference type="InterPro" id="IPR011333">
    <property type="entry name" value="SKP1/BTB/POZ_sf"/>
</dbReference>
<reference evidence="10 11" key="1">
    <citation type="submission" date="2024-04" db="EMBL/GenBank/DDBJ databases">
        <authorList>
            <person name="Rising A."/>
            <person name="Reimegard J."/>
            <person name="Sonavane S."/>
            <person name="Akerstrom W."/>
            <person name="Nylinder S."/>
            <person name="Hedman E."/>
            <person name="Kallberg Y."/>
        </authorList>
    </citation>
    <scope>NUCLEOTIDE SEQUENCE [LARGE SCALE GENOMIC DNA]</scope>
</reference>
<keyword evidence="6" id="KW-0862">Zinc</keyword>
<dbReference type="Gene3D" id="3.30.710.10">
    <property type="entry name" value="Potassium Channel Kv1.1, Chain A"/>
    <property type="match status" value="1"/>
</dbReference>
<feature type="region of interest" description="Disordered" evidence="7">
    <location>
        <begin position="234"/>
        <end position="273"/>
    </location>
</feature>
<dbReference type="PANTHER" id="PTHR23110:SF111">
    <property type="entry name" value="LONGITUDINALS LACKING PROTEIN, ISOFORMS F_I_K_T"/>
    <property type="match status" value="1"/>
</dbReference>
<dbReference type="PROSITE" id="PS50097">
    <property type="entry name" value="BTB"/>
    <property type="match status" value="1"/>
</dbReference>
<dbReference type="Proteomes" id="UP001497382">
    <property type="component" value="Unassembled WGS sequence"/>
</dbReference>
<protein>
    <submittedName>
        <fullName evidence="10">Uncharacterized protein</fullName>
    </submittedName>
</protein>
<dbReference type="Pfam" id="PF12874">
    <property type="entry name" value="zf-met"/>
    <property type="match status" value="1"/>
</dbReference>
<evidence type="ECO:0000256" key="4">
    <source>
        <dbReference type="ARBA" id="ARBA00023242"/>
    </source>
</evidence>
<dbReference type="EMBL" id="CAXIEN010000002">
    <property type="protein sequence ID" value="CAL1261337.1"/>
    <property type="molecule type" value="Genomic_DNA"/>
</dbReference>
<dbReference type="GO" id="GO:0035167">
    <property type="term" value="P:larval lymph gland hemopoiesis"/>
    <property type="evidence" value="ECO:0007669"/>
    <property type="project" value="UniProtKB-ARBA"/>
</dbReference>
<gene>
    <name evidence="10" type="ORF">LARSCL_LOCUS329</name>
</gene>
<dbReference type="GO" id="GO:0005634">
    <property type="term" value="C:nucleus"/>
    <property type="evidence" value="ECO:0007669"/>
    <property type="project" value="TreeGrafter"/>
</dbReference>
<evidence type="ECO:0000256" key="1">
    <source>
        <dbReference type="ARBA" id="ARBA00022473"/>
    </source>
</evidence>
<evidence type="ECO:0000256" key="7">
    <source>
        <dbReference type="SAM" id="MobiDB-lite"/>
    </source>
</evidence>
<dbReference type="Gene3D" id="3.30.160.60">
    <property type="entry name" value="Classic Zinc Finger"/>
    <property type="match status" value="1"/>
</dbReference>
<keyword evidence="6" id="KW-0863">Zinc-finger</keyword>
<dbReference type="SUPFAM" id="SSF57667">
    <property type="entry name" value="beta-beta-alpha zinc fingers"/>
    <property type="match status" value="1"/>
</dbReference>
<accession>A0AAV1YSM3</accession>
<sequence>MDLKTALGQKKLVRASITRLKNKTELDVDKLNLVQLEPSEDCVKDKIELNNKLTSIQDIVKGLEEIKIALCALPDDVNLTDSLDVIVELEEKAQEMKFIYVARLVTPINFGNQLDQMETELYCLKWSNHQSNILDSFGNLLSDEALCDVTIACEGLSLKAHKLVLSASSTFFHNLFLQNPCNHPIIIIPDLKFIDMKALIDFMYHGQVSVAESQLSTILKAAENLKIKGLGEHSVNSSPATLKTSPQLPKTSKSNFLQNSENHSEVSQFKNQSGFHIDDTFPEESRLSCNIPAEQNTTCDNSAVCKSSDTSSEQNNQLDLSCTADAQSDIMPSKLMEQSMVTEGVFQEKSFMENQIASSGTDEDNENAAYDSVRINLPENLLHSELHSSNPFNQSFHSLLKDSNVCADDQLTGEMTESAFNDEGLLSEDKCNIMIQRGSSTISGNFSDAQRSVFPGPKRGRKPGSRLCVLCKHVFNSESDFKSHMDGHRSGSICPDSDSERLPQMSDLEDPPLVSEKNLLRLPLQCSTCNYIMTTLSDAQSHLSTNPQCRTSQFKCHLCPKIFIWPATLMKHFREQHEGPGGTTRVTRRLWFFCDVCKKPLLSKHALSLHRSKFHGLSFHPTAQGSMESAVKCKRGRKQGTRVCRFCKRTFTTAIDYHTHLQTFHRNVNSVDTALESSLDMNESVSSIENESNSAQSGNSRM</sequence>
<dbReference type="AlphaFoldDB" id="A0AAV1YSM3"/>
<feature type="region of interest" description="Disordered" evidence="7">
    <location>
        <begin position="682"/>
        <end position="702"/>
    </location>
</feature>
<dbReference type="GO" id="GO:0045467">
    <property type="term" value="P:R7 cell development"/>
    <property type="evidence" value="ECO:0007669"/>
    <property type="project" value="UniProtKB-ARBA"/>
</dbReference>
<dbReference type="Pfam" id="PF00651">
    <property type="entry name" value="BTB"/>
    <property type="match status" value="1"/>
</dbReference>
<comment type="function">
    <text evidence="5">Putative transcription factor required for axon growth and guidance in the central and peripheral nervous systems. Repels CNS axons away from the midline by promoting the expression of the midline repellent sli and its receptor robo.</text>
</comment>
<dbReference type="PANTHER" id="PTHR23110">
    <property type="entry name" value="BTB DOMAIN TRANSCRIPTION FACTOR"/>
    <property type="match status" value="1"/>
</dbReference>
<keyword evidence="3" id="KW-0524">Neurogenesis</keyword>
<evidence type="ECO:0000256" key="3">
    <source>
        <dbReference type="ARBA" id="ARBA00022902"/>
    </source>
</evidence>
<evidence type="ECO:0000259" key="9">
    <source>
        <dbReference type="PROSITE" id="PS50157"/>
    </source>
</evidence>
<feature type="domain" description="BTB" evidence="8">
    <location>
        <begin position="147"/>
        <end position="212"/>
    </location>
</feature>
<feature type="domain" description="C2H2-type" evidence="9">
    <location>
        <begin position="554"/>
        <end position="582"/>
    </location>
</feature>
<dbReference type="SUPFAM" id="SSF54695">
    <property type="entry name" value="POZ domain"/>
    <property type="match status" value="1"/>
</dbReference>
<evidence type="ECO:0000256" key="6">
    <source>
        <dbReference type="PROSITE-ProRule" id="PRU00042"/>
    </source>
</evidence>
<dbReference type="GO" id="GO:0016199">
    <property type="term" value="P:axon midline choice point recognition"/>
    <property type="evidence" value="ECO:0007669"/>
    <property type="project" value="UniProtKB-ARBA"/>
</dbReference>
<proteinExistence type="predicted"/>
<name>A0AAV1YSM3_9ARAC</name>
<keyword evidence="11" id="KW-1185">Reference proteome</keyword>
<dbReference type="GO" id="GO:0006357">
    <property type="term" value="P:regulation of transcription by RNA polymerase II"/>
    <property type="evidence" value="ECO:0007669"/>
    <property type="project" value="TreeGrafter"/>
</dbReference>
<keyword evidence="4" id="KW-0539">Nucleus</keyword>
<dbReference type="GO" id="GO:0008270">
    <property type="term" value="F:zinc ion binding"/>
    <property type="evidence" value="ECO:0007669"/>
    <property type="project" value="UniProtKB-KW"/>
</dbReference>
<dbReference type="CDD" id="cd18315">
    <property type="entry name" value="BTB_POZ_BAB-like"/>
    <property type="match status" value="1"/>
</dbReference>
<evidence type="ECO:0000256" key="2">
    <source>
        <dbReference type="ARBA" id="ARBA00022782"/>
    </source>
</evidence>
<evidence type="ECO:0000256" key="5">
    <source>
        <dbReference type="ARBA" id="ARBA00037382"/>
    </source>
</evidence>
<dbReference type="GO" id="GO:0045476">
    <property type="term" value="P:nurse cell apoptotic process"/>
    <property type="evidence" value="ECO:0007669"/>
    <property type="project" value="UniProtKB-ARBA"/>
</dbReference>